<feature type="transmembrane region" description="Helical" evidence="2">
    <location>
        <begin position="75"/>
        <end position="94"/>
    </location>
</feature>
<feature type="region of interest" description="Disordered" evidence="1">
    <location>
        <begin position="1"/>
        <end position="44"/>
    </location>
</feature>
<name>A0A1I6IKE2_9EURY</name>
<sequence>MRSKTTTDSADETERTATDGSGEYSTTARRPWNRTGSTGGEDGDASLGTFAAAQAGVMLLVAAVLFTLEMWSPEFYFVVSFLGLLTLRIVLAPTDRVPTWWSRLNWVVRGGFVVFGYLVLQQLPELLP</sequence>
<evidence type="ECO:0000256" key="2">
    <source>
        <dbReference type="SAM" id="Phobius"/>
    </source>
</evidence>
<evidence type="ECO:0000256" key="1">
    <source>
        <dbReference type="SAM" id="MobiDB-lite"/>
    </source>
</evidence>
<evidence type="ECO:0000313" key="4">
    <source>
        <dbReference type="Proteomes" id="UP000243250"/>
    </source>
</evidence>
<keyword evidence="2" id="KW-0812">Transmembrane</keyword>
<organism evidence="3 4">
    <name type="scientific">Halogeometricum limi</name>
    <dbReference type="NCBI Taxonomy" id="555875"/>
    <lineage>
        <taxon>Archaea</taxon>
        <taxon>Methanobacteriati</taxon>
        <taxon>Methanobacteriota</taxon>
        <taxon>Stenosarchaea group</taxon>
        <taxon>Halobacteria</taxon>
        <taxon>Halobacteriales</taxon>
        <taxon>Haloferacaceae</taxon>
        <taxon>Halogeometricum</taxon>
    </lineage>
</organism>
<protein>
    <submittedName>
        <fullName evidence="3">Uncharacterized protein</fullName>
    </submittedName>
</protein>
<keyword evidence="2" id="KW-1133">Transmembrane helix</keyword>
<dbReference type="Proteomes" id="UP000243250">
    <property type="component" value="Unassembled WGS sequence"/>
</dbReference>
<dbReference type="AlphaFoldDB" id="A0A1I6IKE2"/>
<keyword evidence="2" id="KW-0472">Membrane</keyword>
<dbReference type="InterPro" id="IPR058357">
    <property type="entry name" value="DUF8044"/>
</dbReference>
<accession>A0A1I6IKE2</accession>
<dbReference type="Pfam" id="PF26161">
    <property type="entry name" value="DUF8044"/>
    <property type="match status" value="1"/>
</dbReference>
<dbReference type="EMBL" id="FOYS01000006">
    <property type="protein sequence ID" value="SFR67195.1"/>
    <property type="molecule type" value="Genomic_DNA"/>
</dbReference>
<keyword evidence="4" id="KW-1185">Reference proteome</keyword>
<gene>
    <name evidence="3" type="ORF">SAMN04488124_3332</name>
</gene>
<evidence type="ECO:0000313" key="3">
    <source>
        <dbReference type="EMBL" id="SFR67195.1"/>
    </source>
</evidence>
<reference evidence="4" key="1">
    <citation type="submission" date="2016-10" db="EMBL/GenBank/DDBJ databases">
        <authorList>
            <person name="Varghese N."/>
            <person name="Submissions S."/>
        </authorList>
    </citation>
    <scope>NUCLEOTIDE SEQUENCE [LARGE SCALE GENOMIC DNA]</scope>
    <source>
        <strain evidence="4">CGMCC 1.8711</strain>
    </source>
</reference>
<feature type="transmembrane region" description="Helical" evidence="2">
    <location>
        <begin position="47"/>
        <end position="68"/>
    </location>
</feature>
<proteinExistence type="predicted"/>